<comment type="caution">
    <text evidence="1">The sequence shown here is derived from an EMBL/GenBank/DDBJ whole genome shotgun (WGS) entry which is preliminary data.</text>
</comment>
<reference evidence="1 2" key="1">
    <citation type="submission" date="2019-02" db="EMBL/GenBank/DDBJ databases">
        <title>Deep-cultivation of Planctomycetes and their phenomic and genomic characterization uncovers novel biology.</title>
        <authorList>
            <person name="Wiegand S."/>
            <person name="Jogler M."/>
            <person name="Boedeker C."/>
            <person name="Pinto D."/>
            <person name="Vollmers J."/>
            <person name="Rivas-Marin E."/>
            <person name="Kohn T."/>
            <person name="Peeters S.H."/>
            <person name="Heuer A."/>
            <person name="Rast P."/>
            <person name="Oberbeckmann S."/>
            <person name="Bunk B."/>
            <person name="Jeske O."/>
            <person name="Meyerdierks A."/>
            <person name="Storesund J.E."/>
            <person name="Kallscheuer N."/>
            <person name="Luecker S."/>
            <person name="Lage O.M."/>
            <person name="Pohl T."/>
            <person name="Merkel B.J."/>
            <person name="Hornburger P."/>
            <person name="Mueller R.-W."/>
            <person name="Bruemmer F."/>
            <person name="Labrenz M."/>
            <person name="Spormann A.M."/>
            <person name="Op Den Camp H."/>
            <person name="Overmann J."/>
            <person name="Amann R."/>
            <person name="Jetten M.S.M."/>
            <person name="Mascher T."/>
            <person name="Medema M.H."/>
            <person name="Devos D.P."/>
            <person name="Kaster A.-K."/>
            <person name="Ovreas L."/>
            <person name="Rohde M."/>
            <person name="Galperin M.Y."/>
            <person name="Jogler C."/>
        </authorList>
    </citation>
    <scope>NUCLEOTIDE SEQUENCE [LARGE SCALE GENOMIC DNA]</scope>
    <source>
        <strain evidence="1 2">Pla52o</strain>
    </source>
</reference>
<protein>
    <submittedName>
        <fullName evidence="1">Uncharacterized protein</fullName>
    </submittedName>
</protein>
<gene>
    <name evidence="1" type="ORF">Pla52o_11790</name>
</gene>
<keyword evidence="2" id="KW-1185">Reference proteome</keyword>
<dbReference type="Proteomes" id="UP000316304">
    <property type="component" value="Unassembled WGS sequence"/>
</dbReference>
<sequence length="258" mass="30189">MATQRLTAQVGKITDFSTPLAFNTTCRNCGDNVFFYRDENGGCAMFDYPGKPWPIHACWERYRIHVTRSVAQELASLGFNGKAYFRPRVKTLKNRNEAFLEVRGFVDLGNYINAKKFPSNRRGKTCDFHEMRFVPFDDPARYYPILFPTYLDDAMSRYSMHEVECQWLKHSGRWNCFLTSFRRLRGQKRADRVVKDIVSWSNCGYCGEDLTAGIRWGFDTDYHAECSFCGNARGDLDTTRFREYLAKCQKIARRNKRK</sequence>
<dbReference type="AlphaFoldDB" id="A0A5C6CJ82"/>
<evidence type="ECO:0000313" key="1">
    <source>
        <dbReference type="EMBL" id="TWU24883.1"/>
    </source>
</evidence>
<accession>A0A5C6CJ82</accession>
<organism evidence="1 2">
    <name type="scientific">Novipirellula galeiformis</name>
    <dbReference type="NCBI Taxonomy" id="2528004"/>
    <lineage>
        <taxon>Bacteria</taxon>
        <taxon>Pseudomonadati</taxon>
        <taxon>Planctomycetota</taxon>
        <taxon>Planctomycetia</taxon>
        <taxon>Pirellulales</taxon>
        <taxon>Pirellulaceae</taxon>
        <taxon>Novipirellula</taxon>
    </lineage>
</organism>
<dbReference type="EMBL" id="SJPT01000002">
    <property type="protein sequence ID" value="TWU24883.1"/>
    <property type="molecule type" value="Genomic_DNA"/>
</dbReference>
<name>A0A5C6CJ82_9BACT</name>
<proteinExistence type="predicted"/>
<evidence type="ECO:0000313" key="2">
    <source>
        <dbReference type="Proteomes" id="UP000316304"/>
    </source>
</evidence>